<dbReference type="EMBL" id="AP035881">
    <property type="protein sequence ID" value="BFP47442.1"/>
    <property type="molecule type" value="Genomic_DNA"/>
</dbReference>
<proteinExistence type="predicted"/>
<protein>
    <submittedName>
        <fullName evidence="1">Uncharacterized protein</fullName>
    </submittedName>
</protein>
<accession>A0AB33JWH5</accession>
<dbReference type="RefSeq" id="WP_408649639.1">
    <property type="nucleotide sequence ID" value="NZ_AP035881.2"/>
</dbReference>
<gene>
    <name evidence="1" type="ORF">KCMC57_38100</name>
</gene>
<reference evidence="1" key="1">
    <citation type="submission" date="2024-07" db="EMBL/GenBank/DDBJ databases">
        <title>Complete genome sequences of cellulolytic bacteria, Kitasatospora sp. CMC57 and Streptomyces sp. CMC78, isolated from Japanese agricultural soil.</title>
        <authorList>
            <person name="Hashimoto T."/>
            <person name="Ito M."/>
            <person name="Iwamoto M."/>
            <person name="Fukahori D."/>
            <person name="Shoda T."/>
            <person name="Sakoda M."/>
            <person name="Morohoshi T."/>
            <person name="Mitsuboshi M."/>
            <person name="Nishizawa T."/>
        </authorList>
    </citation>
    <scope>NUCLEOTIDE SEQUENCE</scope>
    <source>
        <strain evidence="1">CMC57</strain>
    </source>
</reference>
<evidence type="ECO:0000313" key="1">
    <source>
        <dbReference type="EMBL" id="BFP47442.1"/>
    </source>
</evidence>
<name>A0AB33JWH5_9ACTN</name>
<organism evidence="1">
    <name type="scientific">Kitasatospora sp. CMC57</name>
    <dbReference type="NCBI Taxonomy" id="3231513"/>
    <lineage>
        <taxon>Bacteria</taxon>
        <taxon>Bacillati</taxon>
        <taxon>Actinomycetota</taxon>
        <taxon>Actinomycetes</taxon>
        <taxon>Kitasatosporales</taxon>
        <taxon>Streptomycetaceae</taxon>
        <taxon>Kitasatospora</taxon>
    </lineage>
</organism>
<dbReference type="AlphaFoldDB" id="A0AB33JWH5"/>
<sequence length="75" mass="8384">MPTSYKVKFWEHRHRPDRKTPWMVRWTVAGREFSESFLTKPQADGRKAELVVAAACSSASGRKTPFPGTSTAGTT</sequence>